<feature type="transmembrane region" description="Helical" evidence="2">
    <location>
        <begin position="36"/>
        <end position="55"/>
    </location>
</feature>
<evidence type="ECO:0000256" key="1">
    <source>
        <dbReference type="SAM" id="MobiDB-lite"/>
    </source>
</evidence>
<feature type="transmembrane region" description="Helical" evidence="2">
    <location>
        <begin position="217"/>
        <end position="234"/>
    </location>
</feature>
<proteinExistence type="predicted"/>
<feature type="transmembrane region" description="Helical" evidence="2">
    <location>
        <begin position="86"/>
        <end position="106"/>
    </location>
</feature>
<keyword evidence="2" id="KW-0812">Transmembrane</keyword>
<dbReference type="Pfam" id="PF18761">
    <property type="entry name" value="Heliorhodopsin"/>
    <property type="match status" value="1"/>
</dbReference>
<feature type="region of interest" description="Disordered" evidence="1">
    <location>
        <begin position="1"/>
        <end position="25"/>
    </location>
</feature>
<organism evidence="3 4">
    <name type="scientific">Halovivax cerinus</name>
    <dbReference type="NCBI Taxonomy" id="1487865"/>
    <lineage>
        <taxon>Archaea</taxon>
        <taxon>Methanobacteriati</taxon>
        <taxon>Methanobacteriota</taxon>
        <taxon>Stenosarchaea group</taxon>
        <taxon>Halobacteria</taxon>
        <taxon>Halobacteriales</taxon>
        <taxon>Natrialbaceae</taxon>
        <taxon>Halovivax</taxon>
    </lineage>
</organism>
<feature type="transmembrane region" description="Helical" evidence="2">
    <location>
        <begin position="255"/>
        <end position="272"/>
    </location>
</feature>
<dbReference type="NCBIfam" id="NF038020">
    <property type="entry name" value="HeR"/>
    <property type="match status" value="1"/>
</dbReference>
<feature type="transmembrane region" description="Helical" evidence="2">
    <location>
        <begin position="153"/>
        <end position="170"/>
    </location>
</feature>
<keyword evidence="2" id="KW-1133">Transmembrane helix</keyword>
<dbReference type="EMBL" id="JBHSAQ010000002">
    <property type="protein sequence ID" value="MFC3958055.1"/>
    <property type="molecule type" value="Genomic_DNA"/>
</dbReference>
<evidence type="ECO:0000313" key="4">
    <source>
        <dbReference type="Proteomes" id="UP001595846"/>
    </source>
</evidence>
<keyword evidence="4" id="KW-1185">Reference proteome</keyword>
<sequence length="280" mass="31389">MSSSTASPSESTDASPESESSTPLRAQPRYRRLRRWNAVMAVLHFVQGALMVVFAESIQWPITRTRYEFDVATESLAPTTVQLVEVPLPLLVAGFLFLSAIAHTIVATVRYDAYVRYLERGTNPYRWYEYALSASLMIVVIGMLAGIWDLGTLVALFGLVAVMNLCGLVMERHNELTDRPDWTAFNVGVVAGAVPWVVIAIVLVGSVVAGDGDVPDFVIYIYVSIFVFFNLFAINMILQYRETWRWRRYLFGERVYILLSLVAKSALAWQVYVGTLTSPI</sequence>
<accession>A0ABD5NMN0</accession>
<dbReference type="RefSeq" id="WP_256530742.1">
    <property type="nucleotide sequence ID" value="NZ_CP101824.1"/>
</dbReference>
<feature type="transmembrane region" description="Helical" evidence="2">
    <location>
        <begin position="127"/>
        <end position="147"/>
    </location>
</feature>
<name>A0ABD5NMN0_9EURY</name>
<gene>
    <name evidence="3" type="primary">heR</name>
    <name evidence="3" type="ORF">ACFOUR_06670</name>
</gene>
<evidence type="ECO:0000256" key="2">
    <source>
        <dbReference type="SAM" id="Phobius"/>
    </source>
</evidence>
<dbReference type="InterPro" id="IPR041113">
    <property type="entry name" value="Heliorhodopsin"/>
</dbReference>
<comment type="caution">
    <text evidence="3">The sequence shown here is derived from an EMBL/GenBank/DDBJ whole genome shotgun (WGS) entry which is preliminary data.</text>
</comment>
<dbReference type="GeneID" id="73903438"/>
<feature type="transmembrane region" description="Helical" evidence="2">
    <location>
        <begin position="182"/>
        <end position="205"/>
    </location>
</feature>
<protein>
    <submittedName>
        <fullName evidence="3">Heliorhodopsin HeR</fullName>
    </submittedName>
</protein>
<dbReference type="Proteomes" id="UP001595846">
    <property type="component" value="Unassembled WGS sequence"/>
</dbReference>
<reference evidence="3 4" key="1">
    <citation type="journal article" date="2019" name="Int. J. Syst. Evol. Microbiol.">
        <title>The Global Catalogue of Microorganisms (GCM) 10K type strain sequencing project: providing services to taxonomists for standard genome sequencing and annotation.</title>
        <authorList>
            <consortium name="The Broad Institute Genomics Platform"/>
            <consortium name="The Broad Institute Genome Sequencing Center for Infectious Disease"/>
            <person name="Wu L."/>
            <person name="Ma J."/>
        </authorList>
    </citation>
    <scope>NUCLEOTIDE SEQUENCE [LARGE SCALE GENOMIC DNA]</scope>
    <source>
        <strain evidence="3 4">IBRC-M 10256</strain>
    </source>
</reference>
<keyword evidence="2" id="KW-0472">Membrane</keyword>
<dbReference type="AlphaFoldDB" id="A0ABD5NMN0"/>
<evidence type="ECO:0000313" key="3">
    <source>
        <dbReference type="EMBL" id="MFC3958055.1"/>
    </source>
</evidence>